<keyword evidence="2" id="KW-1185">Reference proteome</keyword>
<reference evidence="1 2" key="1">
    <citation type="journal article" date="2018" name="Sci. Rep.">
        <title>Comparative genomics provides insights into the lifestyle and reveals functional heterogeneity of dark septate endophytic fungi.</title>
        <authorList>
            <person name="Knapp D.G."/>
            <person name="Nemeth J.B."/>
            <person name="Barry K."/>
            <person name="Hainaut M."/>
            <person name="Henrissat B."/>
            <person name="Johnson J."/>
            <person name="Kuo A."/>
            <person name="Lim J.H.P."/>
            <person name="Lipzen A."/>
            <person name="Nolan M."/>
            <person name="Ohm R.A."/>
            <person name="Tamas L."/>
            <person name="Grigoriev I.V."/>
            <person name="Spatafora J.W."/>
            <person name="Nagy L.G."/>
            <person name="Kovacs G.M."/>
        </authorList>
    </citation>
    <scope>NUCLEOTIDE SEQUENCE [LARGE SCALE GENOMIC DNA]</scope>
    <source>
        <strain evidence="1 2">DSE2036</strain>
    </source>
</reference>
<dbReference type="AlphaFoldDB" id="A0A2V1E1R3"/>
<dbReference type="EMBL" id="KZ805332">
    <property type="protein sequence ID" value="PVI03385.1"/>
    <property type="molecule type" value="Genomic_DNA"/>
</dbReference>
<sequence length="59" mass="7048">MNGNWAESTDRIVKLPEDRVEIFETHLNLVYTGNPQHSYLVLLYRLLSTHFLYLNKDIR</sequence>
<name>A0A2V1E1R3_9PLEO</name>
<evidence type="ECO:0000313" key="2">
    <source>
        <dbReference type="Proteomes" id="UP000244855"/>
    </source>
</evidence>
<gene>
    <name evidence="1" type="ORF">DM02DRAFT_612314</name>
</gene>
<dbReference type="Proteomes" id="UP000244855">
    <property type="component" value="Unassembled WGS sequence"/>
</dbReference>
<protein>
    <recommendedName>
        <fullName evidence="3">BTB domain-containing protein</fullName>
    </recommendedName>
</protein>
<proteinExistence type="predicted"/>
<accession>A0A2V1E1R3</accession>
<evidence type="ECO:0008006" key="3">
    <source>
        <dbReference type="Google" id="ProtNLM"/>
    </source>
</evidence>
<evidence type="ECO:0000313" key="1">
    <source>
        <dbReference type="EMBL" id="PVI03385.1"/>
    </source>
</evidence>
<dbReference type="OrthoDB" id="1022638at2759"/>
<organism evidence="1 2">
    <name type="scientific">Periconia macrospinosa</name>
    <dbReference type="NCBI Taxonomy" id="97972"/>
    <lineage>
        <taxon>Eukaryota</taxon>
        <taxon>Fungi</taxon>
        <taxon>Dikarya</taxon>
        <taxon>Ascomycota</taxon>
        <taxon>Pezizomycotina</taxon>
        <taxon>Dothideomycetes</taxon>
        <taxon>Pleosporomycetidae</taxon>
        <taxon>Pleosporales</taxon>
        <taxon>Massarineae</taxon>
        <taxon>Periconiaceae</taxon>
        <taxon>Periconia</taxon>
    </lineage>
</organism>